<dbReference type="PROSITE" id="PS50280">
    <property type="entry name" value="SET"/>
    <property type="match status" value="1"/>
</dbReference>
<organism evidence="2 3">
    <name type="scientific">Ruficoccus amylovorans</name>
    <dbReference type="NCBI Taxonomy" id="1804625"/>
    <lineage>
        <taxon>Bacteria</taxon>
        <taxon>Pseudomonadati</taxon>
        <taxon>Verrucomicrobiota</taxon>
        <taxon>Opitutia</taxon>
        <taxon>Puniceicoccales</taxon>
        <taxon>Cerasicoccaceae</taxon>
        <taxon>Ruficoccus</taxon>
    </lineage>
</organism>
<evidence type="ECO:0000313" key="2">
    <source>
        <dbReference type="EMBL" id="MBC2595546.1"/>
    </source>
</evidence>
<evidence type="ECO:0000259" key="1">
    <source>
        <dbReference type="PROSITE" id="PS50280"/>
    </source>
</evidence>
<comment type="caution">
    <text evidence="2">The sequence shown here is derived from an EMBL/GenBank/DDBJ whole genome shotgun (WGS) entry which is preliminary data.</text>
</comment>
<feature type="domain" description="SET" evidence="1">
    <location>
        <begin position="17"/>
        <end position="137"/>
    </location>
</feature>
<gene>
    <name evidence="2" type="ORF">H5P28_14865</name>
</gene>
<evidence type="ECO:0000313" key="3">
    <source>
        <dbReference type="Proteomes" id="UP000546464"/>
    </source>
</evidence>
<name>A0A842HIY3_9BACT</name>
<keyword evidence="3" id="KW-1185">Reference proteome</keyword>
<dbReference type="InterPro" id="IPR001214">
    <property type="entry name" value="SET_dom"/>
</dbReference>
<dbReference type="Gene3D" id="2.170.270.10">
    <property type="entry name" value="SET domain"/>
    <property type="match status" value="1"/>
</dbReference>
<dbReference type="Pfam" id="PF00856">
    <property type="entry name" value="SET"/>
    <property type="match status" value="1"/>
</dbReference>
<protein>
    <submittedName>
        <fullName evidence="2">SET domain-containing protein</fullName>
    </submittedName>
</protein>
<dbReference type="EMBL" id="JACHVB010000043">
    <property type="protein sequence ID" value="MBC2595546.1"/>
    <property type="molecule type" value="Genomic_DNA"/>
</dbReference>
<dbReference type="InterPro" id="IPR046341">
    <property type="entry name" value="SET_dom_sf"/>
</dbReference>
<proteinExistence type="predicted"/>
<accession>A0A842HIY3</accession>
<reference evidence="2 3" key="1">
    <citation type="submission" date="2020-07" db="EMBL/GenBank/DDBJ databases">
        <authorList>
            <person name="Feng X."/>
        </authorList>
    </citation>
    <scope>NUCLEOTIDE SEQUENCE [LARGE SCALE GENOMIC DNA]</scope>
    <source>
        <strain evidence="2 3">JCM31066</strain>
    </source>
</reference>
<dbReference type="AlphaFoldDB" id="A0A842HIY3"/>
<sequence length="181" mass="19986">MPRNVLSLKPAASVLERYAQVRPSPIHGCGLFARTFIPAGSVWWKATLDNVLLLSRAHLETVADSRTNKTINGILNAARVYGYYSARLDSIIVCLDNARYVNHSNEPNSGAPADGDPLCSVALRDIFEGEEILENYGHYDPCPWSDLTCSPEVSEPRPRRRTLPRALVKNVVIPAPSFQAN</sequence>
<dbReference type="Proteomes" id="UP000546464">
    <property type="component" value="Unassembled WGS sequence"/>
</dbReference>
<dbReference type="SUPFAM" id="SSF82199">
    <property type="entry name" value="SET domain"/>
    <property type="match status" value="1"/>
</dbReference>
<dbReference type="RefSeq" id="WP_185676497.1">
    <property type="nucleotide sequence ID" value="NZ_JACHVB010000043.1"/>
</dbReference>
<dbReference type="CDD" id="cd08161">
    <property type="entry name" value="SET"/>
    <property type="match status" value="1"/>
</dbReference>